<proteinExistence type="predicted"/>
<organism evidence="1 2">
    <name type="scientific">Hapsidospora chrysogenum (strain ATCC 11550 / CBS 779.69 / DSM 880 / IAM 14645 / JCM 23072 / IMI 49137)</name>
    <name type="common">Acremonium chrysogenum</name>
    <dbReference type="NCBI Taxonomy" id="857340"/>
    <lineage>
        <taxon>Eukaryota</taxon>
        <taxon>Fungi</taxon>
        <taxon>Dikarya</taxon>
        <taxon>Ascomycota</taxon>
        <taxon>Pezizomycotina</taxon>
        <taxon>Sordariomycetes</taxon>
        <taxon>Hypocreomycetidae</taxon>
        <taxon>Hypocreales</taxon>
        <taxon>Bionectriaceae</taxon>
        <taxon>Hapsidospora</taxon>
    </lineage>
</organism>
<reference evidence="2" key="1">
    <citation type="journal article" date="2014" name="Genome Announc.">
        <title>Genome sequence and annotation of Acremonium chrysogenum, producer of the beta-lactam antibiotic cephalosporin C.</title>
        <authorList>
            <person name="Terfehr D."/>
            <person name="Dahlmann T.A."/>
            <person name="Specht T."/>
            <person name="Zadra I."/>
            <person name="Kuernsteiner H."/>
            <person name="Kueck U."/>
        </authorList>
    </citation>
    <scope>NUCLEOTIDE SEQUENCE [LARGE SCALE GENOMIC DNA]</scope>
    <source>
        <strain evidence="2">ATCC 11550 / CBS 779.69 / DSM 880 / IAM 14645 / JCM 23072 / IMI 49137</strain>
    </source>
</reference>
<keyword evidence="2" id="KW-1185">Reference proteome</keyword>
<name>A0A086SX95_HAPC1</name>
<accession>A0A086SX95</accession>
<dbReference type="HOGENOM" id="CLU_650473_0_0_1"/>
<evidence type="ECO:0000313" key="2">
    <source>
        <dbReference type="Proteomes" id="UP000029964"/>
    </source>
</evidence>
<gene>
    <name evidence="1" type="ORF">ACRE_075500</name>
</gene>
<sequence length="422" mass="46498">MGSIVTPDHLDKDLNALLREVKQRRSSPLAKDERYLPTLETGLQVLARRGPNPDTQDWRDAIEYGRDVIVNPKDESCRATKTWARSCSDVTKELMSRFGPSTVQAGRDGCRRIAEDYFGGDGRRIAHVGKKASFLRNFKNQKVAKSHYPADNILAVAAYEASGMSCGPTMLAWAPPEVAVKASYLSHAPLCDDYAGFTETDYEVRIRLVALGMGAAVEIGGWAVNAIIDGPYTGYLVGVGTIEEGTVAPRAMMAMHDLFDCRADVAAGNHENGVIAIYGLGEPDPFHTYLEAVLRLAVSSPRAALYTISAMHILHYFASRYGTYEYRGNTGRPPCDTCVSLLREATLGAGLQWAPEKPPRSFAEADKVRDIAKDLYDNYNDNGLLIQHGISWFQHLITSGEIWLMDMLSQGVEAVDTENEWV</sequence>
<protein>
    <submittedName>
        <fullName evidence="1">Uncharacterized protein</fullName>
    </submittedName>
</protein>
<dbReference type="EMBL" id="JPKY01000117">
    <property type="protein sequence ID" value="KFH41727.1"/>
    <property type="molecule type" value="Genomic_DNA"/>
</dbReference>
<dbReference type="Proteomes" id="UP000029964">
    <property type="component" value="Unassembled WGS sequence"/>
</dbReference>
<dbReference type="OrthoDB" id="4488907at2759"/>
<comment type="caution">
    <text evidence="1">The sequence shown here is derived from an EMBL/GenBank/DDBJ whole genome shotgun (WGS) entry which is preliminary data.</text>
</comment>
<dbReference type="AlphaFoldDB" id="A0A086SX95"/>
<evidence type="ECO:0000313" key="1">
    <source>
        <dbReference type="EMBL" id="KFH41727.1"/>
    </source>
</evidence>